<evidence type="ECO:0000256" key="3">
    <source>
        <dbReference type="ARBA" id="ARBA00023163"/>
    </source>
</evidence>
<keyword evidence="1" id="KW-0805">Transcription regulation</keyword>
<evidence type="ECO:0000256" key="1">
    <source>
        <dbReference type="ARBA" id="ARBA00023015"/>
    </source>
</evidence>
<sequence>MEQSTDLRIESASDAVLIELRRIIQSIDLHSRALVKKFGLTGPQLTVLKTLFKQGEVSVGELSRTVSLRQATVTGILERLGKRGLISRRRSDKDRRRVLVLTTEKADRLLKKAPSLLQDSFVEQFNNLDDWEQSMIQSALQRIVTMMDAKKIHAEPILTTGPIDEQDK</sequence>
<dbReference type="InterPro" id="IPR036390">
    <property type="entry name" value="WH_DNA-bd_sf"/>
</dbReference>
<dbReference type="Proteomes" id="UP000189670">
    <property type="component" value="Unassembled WGS sequence"/>
</dbReference>
<organism evidence="5 6">
    <name type="scientific">Candidatus Magnetoglobus multicellularis str. Araruama</name>
    <dbReference type="NCBI Taxonomy" id="890399"/>
    <lineage>
        <taxon>Bacteria</taxon>
        <taxon>Pseudomonadati</taxon>
        <taxon>Thermodesulfobacteriota</taxon>
        <taxon>Desulfobacteria</taxon>
        <taxon>Desulfobacterales</taxon>
        <taxon>Desulfobacteraceae</taxon>
        <taxon>Candidatus Magnetoglobus</taxon>
    </lineage>
</organism>
<evidence type="ECO:0000256" key="2">
    <source>
        <dbReference type="ARBA" id="ARBA00023125"/>
    </source>
</evidence>
<dbReference type="PANTHER" id="PTHR42756">
    <property type="entry name" value="TRANSCRIPTIONAL REGULATOR, MARR"/>
    <property type="match status" value="1"/>
</dbReference>
<dbReference type="SUPFAM" id="SSF46785">
    <property type="entry name" value="Winged helix' DNA-binding domain"/>
    <property type="match status" value="1"/>
</dbReference>
<keyword evidence="2" id="KW-0238">DNA-binding</keyword>
<reference evidence="6" key="1">
    <citation type="submission" date="2012-11" db="EMBL/GenBank/DDBJ databases">
        <authorList>
            <person name="Lucero-Rivera Y.E."/>
            <person name="Tovar-Ramirez D."/>
        </authorList>
    </citation>
    <scope>NUCLEOTIDE SEQUENCE [LARGE SCALE GENOMIC DNA]</scope>
    <source>
        <strain evidence="6">Araruama</strain>
    </source>
</reference>
<protein>
    <submittedName>
        <fullName evidence="5">Transcription regulator HTH, MarR</fullName>
    </submittedName>
</protein>
<dbReference type="InterPro" id="IPR000835">
    <property type="entry name" value="HTH_MarR-typ"/>
</dbReference>
<evidence type="ECO:0000313" key="5">
    <source>
        <dbReference type="EMBL" id="ETR72582.1"/>
    </source>
</evidence>
<dbReference type="EMBL" id="ATBP01000133">
    <property type="protein sequence ID" value="ETR72582.1"/>
    <property type="molecule type" value="Genomic_DNA"/>
</dbReference>
<accession>A0A1V1PCE2</accession>
<evidence type="ECO:0000259" key="4">
    <source>
        <dbReference type="PROSITE" id="PS50995"/>
    </source>
</evidence>
<dbReference type="Gene3D" id="1.10.10.10">
    <property type="entry name" value="Winged helix-like DNA-binding domain superfamily/Winged helix DNA-binding domain"/>
    <property type="match status" value="1"/>
</dbReference>
<dbReference type="GO" id="GO:0003700">
    <property type="term" value="F:DNA-binding transcription factor activity"/>
    <property type="evidence" value="ECO:0007669"/>
    <property type="project" value="InterPro"/>
</dbReference>
<gene>
    <name evidence="5" type="ORF">OMM_01610</name>
</gene>
<comment type="caution">
    <text evidence="5">The sequence shown here is derived from an EMBL/GenBank/DDBJ whole genome shotgun (WGS) entry which is preliminary data.</text>
</comment>
<proteinExistence type="predicted"/>
<dbReference type="PANTHER" id="PTHR42756:SF1">
    <property type="entry name" value="TRANSCRIPTIONAL REPRESSOR OF EMRAB OPERON"/>
    <property type="match status" value="1"/>
</dbReference>
<dbReference type="Pfam" id="PF01047">
    <property type="entry name" value="MarR"/>
    <property type="match status" value="1"/>
</dbReference>
<dbReference type="PRINTS" id="PR00598">
    <property type="entry name" value="HTHMARR"/>
</dbReference>
<name>A0A1V1PCE2_9BACT</name>
<dbReference type="InterPro" id="IPR036388">
    <property type="entry name" value="WH-like_DNA-bd_sf"/>
</dbReference>
<dbReference type="PROSITE" id="PS50995">
    <property type="entry name" value="HTH_MARR_2"/>
    <property type="match status" value="1"/>
</dbReference>
<evidence type="ECO:0000313" key="6">
    <source>
        <dbReference type="Proteomes" id="UP000189670"/>
    </source>
</evidence>
<keyword evidence="3" id="KW-0804">Transcription</keyword>
<dbReference type="GO" id="GO:0003677">
    <property type="term" value="F:DNA binding"/>
    <property type="evidence" value="ECO:0007669"/>
    <property type="project" value="UniProtKB-KW"/>
</dbReference>
<feature type="domain" description="HTH marR-type" evidence="4">
    <location>
        <begin position="13"/>
        <end position="145"/>
    </location>
</feature>
<dbReference type="SMART" id="SM00347">
    <property type="entry name" value="HTH_MARR"/>
    <property type="match status" value="1"/>
</dbReference>
<dbReference type="AlphaFoldDB" id="A0A1V1PCE2"/>